<accession>A0ABT7QHF1</accession>
<evidence type="ECO:0000313" key="3">
    <source>
        <dbReference type="Proteomes" id="UP001168109"/>
    </source>
</evidence>
<evidence type="ECO:0000256" key="1">
    <source>
        <dbReference type="SAM" id="SignalP"/>
    </source>
</evidence>
<reference evidence="2" key="1">
    <citation type="submission" date="2024-05" db="EMBL/GenBank/DDBJ databases">
        <title>WGS of Aeromonas isolates.</title>
        <authorList>
            <person name="Lee H."/>
        </authorList>
    </citation>
    <scope>NUCLEOTIDE SEQUENCE</scope>
    <source>
        <strain evidence="2">LP308</strain>
    </source>
</reference>
<feature type="signal peptide" evidence="1">
    <location>
        <begin position="1"/>
        <end position="22"/>
    </location>
</feature>
<dbReference type="RefSeq" id="WP_290042649.1">
    <property type="nucleotide sequence ID" value="NZ_JAOPLU010000010.1"/>
</dbReference>
<organism evidence="2 3">
    <name type="scientific">Aeromonas piscicola</name>
    <dbReference type="NCBI Taxonomy" id="600645"/>
    <lineage>
        <taxon>Bacteria</taxon>
        <taxon>Pseudomonadati</taxon>
        <taxon>Pseudomonadota</taxon>
        <taxon>Gammaproteobacteria</taxon>
        <taxon>Aeromonadales</taxon>
        <taxon>Aeromonadaceae</taxon>
        <taxon>Aeromonas</taxon>
    </lineage>
</organism>
<name>A0ABT7QHF1_9GAMM</name>
<gene>
    <name evidence="2" type="ORF">OB962_19830</name>
</gene>
<dbReference type="EMBL" id="JAOPLU010000010">
    <property type="protein sequence ID" value="MDM5133223.1"/>
    <property type="molecule type" value="Genomic_DNA"/>
</dbReference>
<dbReference type="Proteomes" id="UP001168109">
    <property type="component" value="Unassembled WGS sequence"/>
</dbReference>
<evidence type="ECO:0000313" key="2">
    <source>
        <dbReference type="EMBL" id="MDM5133223.1"/>
    </source>
</evidence>
<proteinExistence type="predicted"/>
<evidence type="ECO:0008006" key="4">
    <source>
        <dbReference type="Google" id="ProtNLM"/>
    </source>
</evidence>
<keyword evidence="1" id="KW-0732">Signal</keyword>
<feature type="chain" id="PRO_5047373963" description="Fimbrial protein" evidence="1">
    <location>
        <begin position="23"/>
        <end position="539"/>
    </location>
</feature>
<sequence length="539" mass="60109">MTIKRPSLFLFLIFLISPTVHAVNVTILPPAQSKFITVEDRDNIYIGALSNGARITGSSNFTTHPDHGGLSYLSDGEDRTIPGAPWGFMYNIEVWEDNPVVNSPYLGLHCWKYQSSCQSSIFEAGNTLIRTDGFRLNTKDRDARLINPRISQGYMNHLNKMPVGNKFTTNINYCWAVTFLSGANCTTVSNIEANNNRWHKKSVTFIKEGHLRLYNSMVSVDIMISNSGEFYVLPGSRDCESSVIAGNQGVACRFLTHELTLASAINIDMLSLTPSIKDSRLASLSQSDFQISTDKNTWYKQGSKMPFSQLNKSNAVYIFMSKNVIKEISKIPPPRRLVNMFSLIVSNELHPGSGFYEIKGSTDVNFTSRQMSVAIREKNGLTHPVKSGTVGRDKLEFEYLITESASVPSESLEVSVRQDMGSPFNKNCTFYPPNNVTQSMAVEVPAKIQFTDRIGSFKNIFAQVYCDGTPLDLRKLGIVETRSSIPWAESDSVAGAIRFYDISLLFDLRPKSVTQTVGGEQWEGEVYQSGTISVKSVWK</sequence>
<comment type="caution">
    <text evidence="2">The sequence shown here is derived from an EMBL/GenBank/DDBJ whole genome shotgun (WGS) entry which is preliminary data.</text>
</comment>
<protein>
    <recommendedName>
        <fullName evidence="4">Fimbrial protein</fullName>
    </recommendedName>
</protein>
<keyword evidence="3" id="KW-1185">Reference proteome</keyword>